<dbReference type="AlphaFoldDB" id="A0A317FGC1"/>
<sequence length="193" mass="21387">MSSATALREPVTRIAVDVTFLRMEAPPVGAAPPLPPGSSVVRLRRCSVPFYRYLYDTVGRDWVWWLRRTVPDEEMAGLLARPDITIDVLYQGGEPAGFYELERRGGDAGINLSYFGLMPHAIGVGAGKALLRHAVDAAWSEKPRAVTVNTCTADHPRALPNYVAAGFKVLRTVREVWPVPNRLGLRIPDRLRI</sequence>
<dbReference type="InterPro" id="IPR000182">
    <property type="entry name" value="GNAT_dom"/>
</dbReference>
<keyword evidence="3" id="KW-1185">Reference proteome</keyword>
<accession>A0A317FGC1</accession>
<dbReference type="OrthoDB" id="275336at2"/>
<dbReference type="EMBL" id="QGNA01000001">
    <property type="protein sequence ID" value="PWS38111.1"/>
    <property type="molecule type" value="Genomic_DNA"/>
</dbReference>
<organism evidence="2 3">
    <name type="scientific">Falsiroseomonas bella</name>
    <dbReference type="NCBI Taxonomy" id="2184016"/>
    <lineage>
        <taxon>Bacteria</taxon>
        <taxon>Pseudomonadati</taxon>
        <taxon>Pseudomonadota</taxon>
        <taxon>Alphaproteobacteria</taxon>
        <taxon>Acetobacterales</taxon>
        <taxon>Roseomonadaceae</taxon>
        <taxon>Falsiroseomonas</taxon>
    </lineage>
</organism>
<dbReference type="PROSITE" id="PS51186">
    <property type="entry name" value="GNAT"/>
    <property type="match status" value="1"/>
</dbReference>
<name>A0A317FGC1_9PROT</name>
<keyword evidence="2" id="KW-0808">Transferase</keyword>
<evidence type="ECO:0000313" key="3">
    <source>
        <dbReference type="Proteomes" id="UP000245765"/>
    </source>
</evidence>
<evidence type="ECO:0000313" key="2">
    <source>
        <dbReference type="EMBL" id="PWS38111.1"/>
    </source>
</evidence>
<dbReference type="Proteomes" id="UP000245765">
    <property type="component" value="Unassembled WGS sequence"/>
</dbReference>
<dbReference type="Gene3D" id="3.40.630.30">
    <property type="match status" value="1"/>
</dbReference>
<reference evidence="3" key="1">
    <citation type="submission" date="2018-05" db="EMBL/GenBank/DDBJ databases">
        <authorList>
            <person name="Du Z."/>
            <person name="Wang X."/>
        </authorList>
    </citation>
    <scope>NUCLEOTIDE SEQUENCE [LARGE SCALE GENOMIC DNA]</scope>
    <source>
        <strain evidence="3">CQN31</strain>
    </source>
</reference>
<gene>
    <name evidence="2" type="ORF">DFH01_02065</name>
</gene>
<dbReference type="GO" id="GO:0016747">
    <property type="term" value="F:acyltransferase activity, transferring groups other than amino-acyl groups"/>
    <property type="evidence" value="ECO:0007669"/>
    <property type="project" value="InterPro"/>
</dbReference>
<feature type="domain" description="N-acetyltransferase" evidence="1">
    <location>
        <begin position="41"/>
        <end position="188"/>
    </location>
</feature>
<dbReference type="RefSeq" id="WP_109868732.1">
    <property type="nucleotide sequence ID" value="NZ_QGNA01000001.1"/>
</dbReference>
<protein>
    <submittedName>
        <fullName evidence="2">GNAT family N-acetyltransferase</fullName>
    </submittedName>
</protein>
<dbReference type="CDD" id="cd04301">
    <property type="entry name" value="NAT_SF"/>
    <property type="match status" value="1"/>
</dbReference>
<dbReference type="Pfam" id="PF00583">
    <property type="entry name" value="Acetyltransf_1"/>
    <property type="match status" value="1"/>
</dbReference>
<dbReference type="InterPro" id="IPR016181">
    <property type="entry name" value="Acyl_CoA_acyltransferase"/>
</dbReference>
<proteinExistence type="predicted"/>
<evidence type="ECO:0000259" key="1">
    <source>
        <dbReference type="PROSITE" id="PS51186"/>
    </source>
</evidence>
<dbReference type="SUPFAM" id="SSF55729">
    <property type="entry name" value="Acyl-CoA N-acyltransferases (Nat)"/>
    <property type="match status" value="1"/>
</dbReference>
<comment type="caution">
    <text evidence="2">The sequence shown here is derived from an EMBL/GenBank/DDBJ whole genome shotgun (WGS) entry which is preliminary data.</text>
</comment>